<dbReference type="EMBL" id="JARKIB010000195">
    <property type="protein sequence ID" value="KAJ7725345.1"/>
    <property type="molecule type" value="Genomic_DNA"/>
</dbReference>
<feature type="region of interest" description="Disordered" evidence="1">
    <location>
        <begin position="176"/>
        <end position="226"/>
    </location>
</feature>
<feature type="compositionally biased region" description="Low complexity" evidence="1">
    <location>
        <begin position="1"/>
        <end position="24"/>
    </location>
</feature>
<evidence type="ECO:0000313" key="2">
    <source>
        <dbReference type="EMBL" id="KAJ7725345.1"/>
    </source>
</evidence>
<sequence length="274" mass="30550">MDLGISRTESSSSFFFRPPKSSTPIEIPGRHYDDEEPAPPTERTTSPELIFEMEPFFPLDPELASTTYSNGLSTSVPRTKDDREPLLYSFPMLSAAHFNPERRASLRTARPPASFSLPPITHNAPVRQRRRSHPLQLKSPRQTPSSSSRAPDPDPAYAIRAEPVHKITGFKPAAAFAAHGPPDARARIKKAAPREKHPAPPPHRRSLSPLARSRAPWARHGHGAEASDDELLRSLEVDPGAVDFTQYLLRRIDSQKPLQFQTFQAMSMMSVSVR</sequence>
<feature type="compositionally biased region" description="Low complexity" evidence="1">
    <location>
        <begin position="207"/>
        <end position="216"/>
    </location>
</feature>
<dbReference type="Proteomes" id="UP001215598">
    <property type="component" value="Unassembled WGS sequence"/>
</dbReference>
<proteinExistence type="predicted"/>
<organism evidence="2 3">
    <name type="scientific">Mycena metata</name>
    <dbReference type="NCBI Taxonomy" id="1033252"/>
    <lineage>
        <taxon>Eukaryota</taxon>
        <taxon>Fungi</taxon>
        <taxon>Dikarya</taxon>
        <taxon>Basidiomycota</taxon>
        <taxon>Agaricomycotina</taxon>
        <taxon>Agaricomycetes</taxon>
        <taxon>Agaricomycetidae</taxon>
        <taxon>Agaricales</taxon>
        <taxon>Marasmiineae</taxon>
        <taxon>Mycenaceae</taxon>
        <taxon>Mycena</taxon>
    </lineage>
</organism>
<gene>
    <name evidence="2" type="ORF">B0H16DRAFT_281684</name>
</gene>
<evidence type="ECO:0000256" key="1">
    <source>
        <dbReference type="SAM" id="MobiDB-lite"/>
    </source>
</evidence>
<reference evidence="2" key="1">
    <citation type="submission" date="2023-03" db="EMBL/GenBank/DDBJ databases">
        <title>Massive genome expansion in bonnet fungi (Mycena s.s.) driven by repeated elements and novel gene families across ecological guilds.</title>
        <authorList>
            <consortium name="Lawrence Berkeley National Laboratory"/>
            <person name="Harder C.B."/>
            <person name="Miyauchi S."/>
            <person name="Viragh M."/>
            <person name="Kuo A."/>
            <person name="Thoen E."/>
            <person name="Andreopoulos B."/>
            <person name="Lu D."/>
            <person name="Skrede I."/>
            <person name="Drula E."/>
            <person name="Henrissat B."/>
            <person name="Morin E."/>
            <person name="Kohler A."/>
            <person name="Barry K."/>
            <person name="LaButti K."/>
            <person name="Morin E."/>
            <person name="Salamov A."/>
            <person name="Lipzen A."/>
            <person name="Mereny Z."/>
            <person name="Hegedus B."/>
            <person name="Baldrian P."/>
            <person name="Stursova M."/>
            <person name="Weitz H."/>
            <person name="Taylor A."/>
            <person name="Grigoriev I.V."/>
            <person name="Nagy L.G."/>
            <person name="Martin F."/>
            <person name="Kauserud H."/>
        </authorList>
    </citation>
    <scope>NUCLEOTIDE SEQUENCE</scope>
    <source>
        <strain evidence="2">CBHHK182m</strain>
    </source>
</reference>
<feature type="compositionally biased region" description="Basic and acidic residues" evidence="1">
    <location>
        <begin position="182"/>
        <end position="198"/>
    </location>
</feature>
<evidence type="ECO:0000313" key="3">
    <source>
        <dbReference type="Proteomes" id="UP001215598"/>
    </source>
</evidence>
<accession>A0AAD7HPG9</accession>
<keyword evidence="3" id="KW-1185">Reference proteome</keyword>
<name>A0AAD7HPG9_9AGAR</name>
<feature type="region of interest" description="Disordered" evidence="1">
    <location>
        <begin position="1"/>
        <end position="44"/>
    </location>
</feature>
<comment type="caution">
    <text evidence="2">The sequence shown here is derived from an EMBL/GenBank/DDBJ whole genome shotgun (WGS) entry which is preliminary data.</text>
</comment>
<feature type="region of interest" description="Disordered" evidence="1">
    <location>
        <begin position="101"/>
        <end position="156"/>
    </location>
</feature>
<protein>
    <submittedName>
        <fullName evidence="2">Uncharacterized protein</fullName>
    </submittedName>
</protein>
<dbReference type="AlphaFoldDB" id="A0AAD7HPG9"/>